<dbReference type="GO" id="GO:0005576">
    <property type="term" value="C:extracellular region"/>
    <property type="evidence" value="ECO:0007669"/>
    <property type="project" value="InterPro"/>
</dbReference>
<dbReference type="OrthoDB" id="444269at2759"/>
<gene>
    <name evidence="4" type="ORF">BCR36DRAFT_407102</name>
</gene>
<dbReference type="GO" id="GO:0005975">
    <property type="term" value="P:carbohydrate metabolic process"/>
    <property type="evidence" value="ECO:0007669"/>
    <property type="project" value="InterPro"/>
</dbReference>
<evidence type="ECO:0000256" key="2">
    <source>
        <dbReference type="SAM" id="SignalP"/>
    </source>
</evidence>
<dbReference type="PROSITE" id="PS51164">
    <property type="entry name" value="CBM1_2"/>
    <property type="match status" value="1"/>
</dbReference>
<accession>A0A1Y1UYG4</accession>
<dbReference type="Proteomes" id="UP000193719">
    <property type="component" value="Unassembled WGS sequence"/>
</dbReference>
<dbReference type="GO" id="GO:0030248">
    <property type="term" value="F:cellulose binding"/>
    <property type="evidence" value="ECO:0007669"/>
    <property type="project" value="InterPro"/>
</dbReference>
<dbReference type="EMBL" id="MCFH01000067">
    <property type="protein sequence ID" value="ORX42313.1"/>
    <property type="molecule type" value="Genomic_DNA"/>
</dbReference>
<dbReference type="STRING" id="1754191.A0A1Y1UYG4"/>
<dbReference type="SUPFAM" id="SSF57180">
    <property type="entry name" value="Cellulose-binding domain"/>
    <property type="match status" value="1"/>
</dbReference>
<dbReference type="InterPro" id="IPR035971">
    <property type="entry name" value="CBD_sf"/>
</dbReference>
<dbReference type="AlphaFoldDB" id="A0A1Y1UYG4"/>
<proteinExistence type="predicted"/>
<comment type="caution">
    <text evidence="4">The sequence shown here is derived from an EMBL/GenBank/DDBJ whole genome shotgun (WGS) entry which is preliminary data.</text>
</comment>
<dbReference type="SMART" id="SM00236">
    <property type="entry name" value="fCBD"/>
    <property type="match status" value="1"/>
</dbReference>
<keyword evidence="5" id="KW-1185">Reference proteome</keyword>
<reference evidence="4 5" key="2">
    <citation type="submission" date="2016-08" db="EMBL/GenBank/DDBJ databases">
        <title>Pervasive Adenine N6-methylation of Active Genes in Fungi.</title>
        <authorList>
            <consortium name="DOE Joint Genome Institute"/>
            <person name="Mondo S.J."/>
            <person name="Dannebaum R.O."/>
            <person name="Kuo R.C."/>
            <person name="Labutti K."/>
            <person name="Haridas S."/>
            <person name="Kuo A."/>
            <person name="Salamov A."/>
            <person name="Ahrendt S.R."/>
            <person name="Lipzen A."/>
            <person name="Sullivan W."/>
            <person name="Andreopoulos W.B."/>
            <person name="Clum A."/>
            <person name="Lindquist E."/>
            <person name="Daum C."/>
            <person name="Ramamoorthy G.K."/>
            <person name="Gryganskyi A."/>
            <person name="Culley D."/>
            <person name="Magnuson J.K."/>
            <person name="James T.Y."/>
            <person name="O'Malley M.A."/>
            <person name="Stajich J.E."/>
            <person name="Spatafora J.W."/>
            <person name="Visel A."/>
            <person name="Grigoriev I.V."/>
        </authorList>
    </citation>
    <scope>NUCLEOTIDE SEQUENCE [LARGE SCALE GENOMIC DNA]</scope>
    <source>
        <strain evidence="5">finn</strain>
    </source>
</reference>
<reference evidence="4 5" key="1">
    <citation type="submission" date="2016-08" db="EMBL/GenBank/DDBJ databases">
        <title>Genomes of anaerobic fungi encode conserved fungal cellulosomes for biomass hydrolysis.</title>
        <authorList>
            <consortium name="DOE Joint Genome Institute"/>
            <person name="Haitjema C.H."/>
            <person name="Gilmore S.P."/>
            <person name="Henske J.K."/>
            <person name="Solomon K.V."/>
            <person name="De Groot R."/>
            <person name="Kuo A."/>
            <person name="Mondo S.J."/>
            <person name="Salamov A.A."/>
            <person name="Labutti K."/>
            <person name="Zhao Z."/>
            <person name="Chiniquy J."/>
            <person name="Barry K."/>
            <person name="Brewer H.M."/>
            <person name="Purvine S.O."/>
            <person name="Wright A.T."/>
            <person name="Boxma B."/>
            <person name="Van Alen T."/>
            <person name="Hackstein J.H."/>
            <person name="Baker S.E."/>
            <person name="Grigoriev I.V."/>
            <person name="O'Malley M.A."/>
        </authorList>
    </citation>
    <scope>NUCLEOTIDE SEQUENCE [LARGE SCALE GENOMIC DNA]</scope>
    <source>
        <strain evidence="5">finn</strain>
    </source>
</reference>
<feature type="signal peptide" evidence="2">
    <location>
        <begin position="1"/>
        <end position="20"/>
    </location>
</feature>
<sequence>MKTQFATLCLIMASALFTASHPTPQVTSPTSTAMSEKDIKLLISAPKSYQIIGEEVRNNKLKLNSKKTEECANHWEQCGGKNWTGPTCCKTGYVCHEYNEWYYQCIE</sequence>
<dbReference type="InterPro" id="IPR000254">
    <property type="entry name" value="CBD"/>
</dbReference>
<evidence type="ECO:0000259" key="3">
    <source>
        <dbReference type="PROSITE" id="PS51164"/>
    </source>
</evidence>
<dbReference type="PROSITE" id="PS00562">
    <property type="entry name" value="CBM1_1"/>
    <property type="match status" value="1"/>
</dbReference>
<keyword evidence="1 2" id="KW-0732">Signal</keyword>
<organism evidence="4 5">
    <name type="scientific">Piromyces finnis</name>
    <dbReference type="NCBI Taxonomy" id="1754191"/>
    <lineage>
        <taxon>Eukaryota</taxon>
        <taxon>Fungi</taxon>
        <taxon>Fungi incertae sedis</taxon>
        <taxon>Chytridiomycota</taxon>
        <taxon>Chytridiomycota incertae sedis</taxon>
        <taxon>Neocallimastigomycetes</taxon>
        <taxon>Neocallimastigales</taxon>
        <taxon>Neocallimastigaceae</taxon>
        <taxon>Piromyces</taxon>
    </lineage>
</organism>
<feature type="domain" description="CBM1" evidence="3">
    <location>
        <begin position="70"/>
        <end position="106"/>
    </location>
</feature>
<protein>
    <recommendedName>
        <fullName evidence="3">CBM1 domain-containing protein</fullName>
    </recommendedName>
</protein>
<evidence type="ECO:0000313" key="4">
    <source>
        <dbReference type="EMBL" id="ORX42313.1"/>
    </source>
</evidence>
<dbReference type="Pfam" id="PF00734">
    <property type="entry name" value="CBM_1"/>
    <property type="match status" value="1"/>
</dbReference>
<name>A0A1Y1UYG4_9FUNG</name>
<evidence type="ECO:0000313" key="5">
    <source>
        <dbReference type="Proteomes" id="UP000193719"/>
    </source>
</evidence>
<feature type="chain" id="PRO_5011006860" description="CBM1 domain-containing protein" evidence="2">
    <location>
        <begin position="21"/>
        <end position="107"/>
    </location>
</feature>
<evidence type="ECO:0000256" key="1">
    <source>
        <dbReference type="ARBA" id="ARBA00022729"/>
    </source>
</evidence>